<comment type="similarity">
    <text evidence="1">Belongs to the 'phage' integrase family.</text>
</comment>
<dbReference type="PROSITE" id="PS51900">
    <property type="entry name" value="CB"/>
    <property type="match status" value="1"/>
</dbReference>
<reference evidence="9" key="1">
    <citation type="submission" date="2016-02" db="EMBL/GenBank/DDBJ databases">
        <authorList>
            <person name="Rodrigo-Torres Lidia"/>
            <person name="Arahal R.David."/>
        </authorList>
    </citation>
    <scope>NUCLEOTIDE SEQUENCE [LARGE SCALE GENOMIC DNA]</scope>
    <source>
        <strain evidence="9">CECT 8713</strain>
    </source>
</reference>
<dbReference type="SUPFAM" id="SSF54171">
    <property type="entry name" value="DNA-binding domain"/>
    <property type="match status" value="1"/>
</dbReference>
<dbReference type="GO" id="GO:0008907">
    <property type="term" value="F:integrase activity"/>
    <property type="evidence" value="ECO:0007669"/>
    <property type="project" value="InterPro"/>
</dbReference>
<feature type="domain" description="Tyr recombinase" evidence="6">
    <location>
        <begin position="190"/>
        <end position="379"/>
    </location>
</feature>
<dbReference type="EMBL" id="FIZY01000007">
    <property type="protein sequence ID" value="CZF79596.1"/>
    <property type="molecule type" value="Genomic_DNA"/>
</dbReference>
<gene>
    <name evidence="8" type="ORF">GMA8713_01040</name>
</gene>
<dbReference type="InterPro" id="IPR010998">
    <property type="entry name" value="Integrase_recombinase_N"/>
</dbReference>
<dbReference type="OrthoDB" id="8781634at2"/>
<dbReference type="GO" id="GO:0006310">
    <property type="term" value="P:DNA recombination"/>
    <property type="evidence" value="ECO:0007669"/>
    <property type="project" value="UniProtKB-KW"/>
</dbReference>
<dbReference type="Gene3D" id="1.10.443.10">
    <property type="entry name" value="Intergrase catalytic core"/>
    <property type="match status" value="1"/>
</dbReference>
<accession>A0A128F029</accession>
<dbReference type="InterPro" id="IPR011010">
    <property type="entry name" value="DNA_brk_join_enz"/>
</dbReference>
<dbReference type="InterPro" id="IPR002104">
    <property type="entry name" value="Integrase_catalytic"/>
</dbReference>
<keyword evidence="4" id="KW-0233">DNA recombination</keyword>
<dbReference type="Pfam" id="PF00589">
    <property type="entry name" value="Phage_integrase"/>
    <property type="match status" value="1"/>
</dbReference>
<dbReference type="SUPFAM" id="SSF56349">
    <property type="entry name" value="DNA breaking-rejoining enzymes"/>
    <property type="match status" value="1"/>
</dbReference>
<keyword evidence="2" id="KW-0229">DNA integration</keyword>
<sequence length="380" mass="43634">MAARPRSHNITIENLYQKLDKRSGKVYYQYRDPRTGKFHGLGTDKKRALSVATELNRRIAEQLVEQYHSILETNLSNTTKRRISTAEWCKRYMLIQQERFEDKEIAISTLKTKKTAIKVLTSRCKTIGIKELDTKTLAKIIDEYKKSGKARMAQSLRSVWIDLFKEAQHVGEVEAGYNPALATKPPRVEVKRSRLRESDWIPIIQSAKINTPIYAVHAMMLGLTTGLRREDICALKFRDVREGLLYVATSKSKRKTKLAFPLELTNPLVGISLGQIISLCRQTGVISQYLLHHTKPVQNVIQGDRVNVNTVSRHFAKARDLTKLSWEQTPPSFHEIRSLAERTYEKIGLDTQILLGHKDRRMTNKYADLRGSEYTIIKIS</sequence>
<evidence type="ECO:0000256" key="3">
    <source>
        <dbReference type="ARBA" id="ARBA00023125"/>
    </source>
</evidence>
<dbReference type="InterPro" id="IPR015094">
    <property type="entry name" value="Integrase_lambda-typ_DNA-bd_N"/>
</dbReference>
<dbReference type="InterPro" id="IPR016177">
    <property type="entry name" value="DNA-bd_dom_sf"/>
</dbReference>
<dbReference type="Gene3D" id="3.30.160.60">
    <property type="entry name" value="Classic Zinc Finger"/>
    <property type="match status" value="1"/>
</dbReference>
<dbReference type="GO" id="GO:0003677">
    <property type="term" value="F:DNA binding"/>
    <property type="evidence" value="ECO:0007669"/>
    <property type="project" value="UniProtKB-UniRule"/>
</dbReference>
<evidence type="ECO:0000259" key="6">
    <source>
        <dbReference type="PROSITE" id="PS51898"/>
    </source>
</evidence>
<evidence type="ECO:0000256" key="2">
    <source>
        <dbReference type="ARBA" id="ARBA00022908"/>
    </source>
</evidence>
<keyword evidence="3 5" id="KW-0238">DNA-binding</keyword>
<dbReference type="Pfam" id="PF09003">
    <property type="entry name" value="Arm-DNA-bind_1"/>
    <property type="match status" value="1"/>
</dbReference>
<dbReference type="AlphaFoldDB" id="A0A128F029"/>
<keyword evidence="9" id="KW-1185">Reference proteome</keyword>
<organism evidence="8 9">
    <name type="scientific">Grimontia marina</name>
    <dbReference type="NCBI Taxonomy" id="646534"/>
    <lineage>
        <taxon>Bacteria</taxon>
        <taxon>Pseudomonadati</taxon>
        <taxon>Pseudomonadota</taxon>
        <taxon>Gammaproteobacteria</taxon>
        <taxon>Vibrionales</taxon>
        <taxon>Vibrionaceae</taxon>
        <taxon>Grimontia</taxon>
    </lineage>
</organism>
<proteinExistence type="inferred from homology"/>
<dbReference type="Proteomes" id="UP000073601">
    <property type="component" value="Unassembled WGS sequence"/>
</dbReference>
<evidence type="ECO:0000313" key="8">
    <source>
        <dbReference type="EMBL" id="CZF79596.1"/>
    </source>
</evidence>
<evidence type="ECO:0000256" key="1">
    <source>
        <dbReference type="ARBA" id="ARBA00008857"/>
    </source>
</evidence>
<evidence type="ECO:0000256" key="5">
    <source>
        <dbReference type="PROSITE-ProRule" id="PRU01248"/>
    </source>
</evidence>
<feature type="domain" description="Core-binding (CB)" evidence="7">
    <location>
        <begin position="83"/>
        <end position="168"/>
    </location>
</feature>
<evidence type="ECO:0008006" key="10">
    <source>
        <dbReference type="Google" id="ProtNLM"/>
    </source>
</evidence>
<name>A0A128F029_9GAMM</name>
<evidence type="ECO:0000313" key="9">
    <source>
        <dbReference type="Proteomes" id="UP000073601"/>
    </source>
</evidence>
<dbReference type="InterPro" id="IPR044068">
    <property type="entry name" value="CB"/>
</dbReference>
<evidence type="ECO:0000256" key="4">
    <source>
        <dbReference type="ARBA" id="ARBA00023172"/>
    </source>
</evidence>
<evidence type="ECO:0000259" key="7">
    <source>
        <dbReference type="PROSITE" id="PS51900"/>
    </source>
</evidence>
<protein>
    <recommendedName>
        <fullName evidence="10">Phage integrase family protein</fullName>
    </recommendedName>
</protein>
<dbReference type="Gene3D" id="1.10.150.130">
    <property type="match status" value="1"/>
</dbReference>
<dbReference type="InterPro" id="IPR013762">
    <property type="entry name" value="Integrase-like_cat_sf"/>
</dbReference>
<dbReference type="RefSeq" id="WP_062706525.1">
    <property type="nucleotide sequence ID" value="NZ_CAWRCI010000007.1"/>
</dbReference>
<dbReference type="PROSITE" id="PS51898">
    <property type="entry name" value="TYR_RECOMBINASE"/>
    <property type="match status" value="1"/>
</dbReference>